<organism evidence="6 7">
    <name type="scientific">Azospirillum lipoferum</name>
    <dbReference type="NCBI Taxonomy" id="193"/>
    <lineage>
        <taxon>Bacteria</taxon>
        <taxon>Pseudomonadati</taxon>
        <taxon>Pseudomonadota</taxon>
        <taxon>Alphaproteobacteria</taxon>
        <taxon>Rhodospirillales</taxon>
        <taxon>Azospirillaceae</taxon>
        <taxon>Azospirillum</taxon>
    </lineage>
</organism>
<dbReference type="Gene3D" id="3.40.50.2300">
    <property type="match status" value="1"/>
</dbReference>
<dbReference type="SMART" id="SM00448">
    <property type="entry name" value="REC"/>
    <property type="match status" value="1"/>
</dbReference>
<dbReference type="GO" id="GO:0052621">
    <property type="term" value="F:diguanylate cyclase activity"/>
    <property type="evidence" value="ECO:0007669"/>
    <property type="project" value="UniProtKB-EC"/>
</dbReference>
<dbReference type="PROSITE" id="PS50887">
    <property type="entry name" value="GGDEF"/>
    <property type="match status" value="1"/>
</dbReference>
<dbReference type="InterPro" id="IPR001789">
    <property type="entry name" value="Sig_transdc_resp-reg_receiver"/>
</dbReference>
<dbReference type="RefSeq" id="WP_149235001.1">
    <property type="nucleotide sequence ID" value="NZ_JALJXJ010000021.1"/>
</dbReference>
<reference evidence="6 7" key="1">
    <citation type="submission" date="2019-08" db="EMBL/GenBank/DDBJ databases">
        <authorList>
            <person name="Grouzdev D."/>
            <person name="Tikhonova E."/>
            <person name="Kravchenko I."/>
        </authorList>
    </citation>
    <scope>NUCLEOTIDE SEQUENCE [LARGE SCALE GENOMIC DNA]</scope>
    <source>
        <strain evidence="6 7">59b</strain>
    </source>
</reference>
<protein>
    <recommendedName>
        <fullName evidence="1">diguanylate cyclase</fullName>
        <ecNumber evidence="1">2.7.7.65</ecNumber>
    </recommendedName>
</protein>
<dbReference type="Pfam" id="PF00990">
    <property type="entry name" value="GGDEF"/>
    <property type="match status" value="1"/>
</dbReference>
<dbReference type="Pfam" id="PF00072">
    <property type="entry name" value="Response_reg"/>
    <property type="match status" value="1"/>
</dbReference>
<dbReference type="InterPro" id="IPR000160">
    <property type="entry name" value="GGDEF_dom"/>
</dbReference>
<dbReference type="GO" id="GO:0000160">
    <property type="term" value="P:phosphorelay signal transduction system"/>
    <property type="evidence" value="ECO:0007669"/>
    <property type="project" value="InterPro"/>
</dbReference>
<dbReference type="InterPro" id="IPR043128">
    <property type="entry name" value="Rev_trsase/Diguanyl_cyclase"/>
</dbReference>
<evidence type="ECO:0000259" key="4">
    <source>
        <dbReference type="PROSITE" id="PS50110"/>
    </source>
</evidence>
<comment type="caution">
    <text evidence="6">The sequence shown here is derived from an EMBL/GenBank/DDBJ whole genome shotgun (WGS) entry which is preliminary data.</text>
</comment>
<dbReference type="SUPFAM" id="SSF52172">
    <property type="entry name" value="CheY-like"/>
    <property type="match status" value="1"/>
</dbReference>
<dbReference type="CDD" id="cd01949">
    <property type="entry name" value="GGDEF"/>
    <property type="match status" value="1"/>
</dbReference>
<dbReference type="InterPro" id="IPR011006">
    <property type="entry name" value="CheY-like_superfamily"/>
</dbReference>
<dbReference type="EC" id="2.7.7.65" evidence="1"/>
<keyword evidence="7" id="KW-1185">Reference proteome</keyword>
<dbReference type="SMART" id="SM00267">
    <property type="entry name" value="GGDEF"/>
    <property type="match status" value="1"/>
</dbReference>
<evidence type="ECO:0000313" key="6">
    <source>
        <dbReference type="EMBL" id="KAA0590387.1"/>
    </source>
</evidence>
<gene>
    <name evidence="6" type="ORF">FZ942_31545</name>
</gene>
<dbReference type="Proteomes" id="UP000324927">
    <property type="component" value="Unassembled WGS sequence"/>
</dbReference>
<dbReference type="FunFam" id="3.30.70.270:FF:000001">
    <property type="entry name" value="Diguanylate cyclase domain protein"/>
    <property type="match status" value="1"/>
</dbReference>
<dbReference type="NCBIfam" id="TIGR00254">
    <property type="entry name" value="GGDEF"/>
    <property type="match status" value="1"/>
</dbReference>
<proteinExistence type="predicted"/>
<comment type="catalytic activity">
    <reaction evidence="2">
        <text>2 GTP = 3',3'-c-di-GMP + 2 diphosphate</text>
        <dbReference type="Rhea" id="RHEA:24898"/>
        <dbReference type="ChEBI" id="CHEBI:33019"/>
        <dbReference type="ChEBI" id="CHEBI:37565"/>
        <dbReference type="ChEBI" id="CHEBI:58805"/>
        <dbReference type="EC" id="2.7.7.65"/>
    </reaction>
</comment>
<accession>A0A5A9G7Q7</accession>
<dbReference type="PANTHER" id="PTHR45138">
    <property type="entry name" value="REGULATORY COMPONENTS OF SENSORY TRANSDUCTION SYSTEM"/>
    <property type="match status" value="1"/>
</dbReference>
<evidence type="ECO:0000256" key="1">
    <source>
        <dbReference type="ARBA" id="ARBA00012528"/>
    </source>
</evidence>
<evidence type="ECO:0000313" key="7">
    <source>
        <dbReference type="Proteomes" id="UP000324927"/>
    </source>
</evidence>
<evidence type="ECO:0000256" key="2">
    <source>
        <dbReference type="ARBA" id="ARBA00034247"/>
    </source>
</evidence>
<feature type="domain" description="GGDEF" evidence="5">
    <location>
        <begin position="169"/>
        <end position="305"/>
    </location>
</feature>
<dbReference type="SUPFAM" id="SSF55073">
    <property type="entry name" value="Nucleotide cyclase"/>
    <property type="match status" value="1"/>
</dbReference>
<dbReference type="InterPro" id="IPR029787">
    <property type="entry name" value="Nucleotide_cyclase"/>
</dbReference>
<evidence type="ECO:0000256" key="3">
    <source>
        <dbReference type="PROSITE-ProRule" id="PRU00169"/>
    </source>
</evidence>
<keyword evidence="3" id="KW-0597">Phosphoprotein</keyword>
<dbReference type="PANTHER" id="PTHR45138:SF9">
    <property type="entry name" value="DIGUANYLATE CYCLASE DGCM-RELATED"/>
    <property type="match status" value="1"/>
</dbReference>
<dbReference type="EMBL" id="VTTN01000022">
    <property type="protein sequence ID" value="KAA0590387.1"/>
    <property type="molecule type" value="Genomic_DNA"/>
</dbReference>
<feature type="domain" description="Response regulatory" evidence="4">
    <location>
        <begin position="11"/>
        <end position="126"/>
    </location>
</feature>
<dbReference type="Gene3D" id="3.30.70.270">
    <property type="match status" value="1"/>
</dbReference>
<dbReference type="PROSITE" id="PS50110">
    <property type="entry name" value="RESPONSE_REGULATORY"/>
    <property type="match status" value="1"/>
</dbReference>
<dbReference type="InterPro" id="IPR050469">
    <property type="entry name" value="Diguanylate_Cyclase"/>
</dbReference>
<dbReference type="AlphaFoldDB" id="A0A5A9G7Q7"/>
<evidence type="ECO:0000259" key="5">
    <source>
        <dbReference type="PROSITE" id="PS50887"/>
    </source>
</evidence>
<sequence length="305" mass="33196">MNRVELSGKGRILVVDDAIENIRILRAALKDEHDVVFALDGQKALQVACDQHPDLILLDAMMPGVDGWAVCAELKASVHTANIPILFVTALNSPEDETRALEAGAVDFITKPINTAVVRARVRTHLSLKRANDLLRQMATSDGLTGVANRRCFDETLDKEWRRCERAQQSIALIMVDVDCFKAYNDHYGHQKGDSCLTVVAEAIAGCVCRPSDLVARYGGEEFVVLLPDGDEDGARVVARRILDRVREQGIPHARSSCAPHVTVSLGMAAAMPARDKSPAGLLADADARLYQAKVTGRDRFCGGD</sequence>
<dbReference type="GO" id="GO:0043709">
    <property type="term" value="P:cell adhesion involved in single-species biofilm formation"/>
    <property type="evidence" value="ECO:0007669"/>
    <property type="project" value="TreeGrafter"/>
</dbReference>
<dbReference type="GO" id="GO:0005886">
    <property type="term" value="C:plasma membrane"/>
    <property type="evidence" value="ECO:0007669"/>
    <property type="project" value="TreeGrafter"/>
</dbReference>
<dbReference type="GO" id="GO:1902201">
    <property type="term" value="P:negative regulation of bacterial-type flagellum-dependent cell motility"/>
    <property type="evidence" value="ECO:0007669"/>
    <property type="project" value="TreeGrafter"/>
</dbReference>
<feature type="modified residue" description="4-aspartylphosphate" evidence="3">
    <location>
        <position position="59"/>
    </location>
</feature>
<dbReference type="OrthoDB" id="9812260at2"/>
<name>A0A5A9G7Q7_AZOLI</name>